<dbReference type="Proteomes" id="UP000544872">
    <property type="component" value="Unassembled WGS sequence"/>
</dbReference>
<evidence type="ECO:0000313" key="3">
    <source>
        <dbReference type="EMBL" id="MBB6210955.1"/>
    </source>
</evidence>
<dbReference type="InterPro" id="IPR006015">
    <property type="entry name" value="Universal_stress_UspA"/>
</dbReference>
<evidence type="ECO:0000256" key="1">
    <source>
        <dbReference type="ARBA" id="ARBA00008791"/>
    </source>
</evidence>
<proteinExistence type="inferred from homology"/>
<gene>
    <name evidence="3" type="ORF">FHS48_002385</name>
</gene>
<dbReference type="PANTHER" id="PTHR46268">
    <property type="entry name" value="STRESS RESPONSE PROTEIN NHAX"/>
    <property type="match status" value="1"/>
</dbReference>
<reference evidence="3 4" key="1">
    <citation type="submission" date="2020-08" db="EMBL/GenBank/DDBJ databases">
        <title>Genomic Encyclopedia of Type Strains, Phase IV (KMG-IV): sequencing the most valuable type-strain genomes for metagenomic binning, comparative biology and taxonomic classification.</title>
        <authorList>
            <person name="Goeker M."/>
        </authorList>
    </citation>
    <scope>NUCLEOTIDE SEQUENCE [LARGE SCALE GENOMIC DNA]</scope>
    <source>
        <strain evidence="3 4">DSM 11590</strain>
    </source>
</reference>
<dbReference type="AlphaFoldDB" id="A0A7W9ZGE6"/>
<sequence length="280" mass="30228">MAFRDIVVLVDSAAKSEKALDQAVRLAQRHDAHLIGLHVRSLPQMPNYVVTQLGPDVLDMQRQWNEEAAVAAKALFDRKTVGMEARCEWRDVEGPLLDQVTLHAKYADLVVTTQYEPGSDSIDGQAEVVDQLVLGSGRPVLVVPYAGTFAEIGRRVMVAWNGTREATRAVADAMPFLKAADAVEVVSVNGGNGHGRDGHGDIPSADICLHLARHGVKADAEHIMAVDLAVGDALLSRCADEGTDLLVMGAYGRSRLRELILGGATREILKQMTVPVLMSH</sequence>
<comment type="similarity">
    <text evidence="1">Belongs to the universal stress protein A family.</text>
</comment>
<dbReference type="Pfam" id="PF00582">
    <property type="entry name" value="Usp"/>
    <property type="match status" value="2"/>
</dbReference>
<dbReference type="EMBL" id="JACIIX010000008">
    <property type="protein sequence ID" value="MBB6210955.1"/>
    <property type="molecule type" value="Genomic_DNA"/>
</dbReference>
<feature type="domain" description="UspA" evidence="2">
    <location>
        <begin position="154"/>
        <end position="278"/>
    </location>
</feature>
<dbReference type="Gene3D" id="3.40.50.12370">
    <property type="match status" value="1"/>
</dbReference>
<evidence type="ECO:0000313" key="4">
    <source>
        <dbReference type="Proteomes" id="UP000544872"/>
    </source>
</evidence>
<comment type="caution">
    <text evidence="3">The sequence shown here is derived from an EMBL/GenBank/DDBJ whole genome shotgun (WGS) entry which is preliminary data.</text>
</comment>
<organism evidence="3 4">
    <name type="scientific">Novispirillum itersonii</name>
    <name type="common">Aquaspirillum itersonii</name>
    <dbReference type="NCBI Taxonomy" id="189"/>
    <lineage>
        <taxon>Bacteria</taxon>
        <taxon>Pseudomonadati</taxon>
        <taxon>Pseudomonadota</taxon>
        <taxon>Alphaproteobacteria</taxon>
        <taxon>Rhodospirillales</taxon>
        <taxon>Novispirillaceae</taxon>
        <taxon>Novispirillum</taxon>
    </lineage>
</organism>
<keyword evidence="4" id="KW-1185">Reference proteome</keyword>
<protein>
    <submittedName>
        <fullName evidence="3">Nucleotide-binding universal stress UspA family protein</fullName>
    </submittedName>
</protein>
<dbReference type="CDD" id="cd00293">
    <property type="entry name" value="USP-like"/>
    <property type="match status" value="2"/>
</dbReference>
<dbReference type="PRINTS" id="PR01438">
    <property type="entry name" value="UNVRSLSTRESS"/>
</dbReference>
<dbReference type="InterPro" id="IPR006016">
    <property type="entry name" value="UspA"/>
</dbReference>
<feature type="domain" description="UspA" evidence="2">
    <location>
        <begin position="3"/>
        <end position="112"/>
    </location>
</feature>
<accession>A0A7W9ZGE6</accession>
<evidence type="ECO:0000259" key="2">
    <source>
        <dbReference type="Pfam" id="PF00582"/>
    </source>
</evidence>
<name>A0A7W9ZGE6_NOVIT</name>
<dbReference type="RefSeq" id="WP_184263768.1">
    <property type="nucleotide sequence ID" value="NZ_JACIIX010000008.1"/>
</dbReference>
<dbReference type="PANTHER" id="PTHR46268:SF15">
    <property type="entry name" value="UNIVERSAL STRESS PROTEIN HP_0031"/>
    <property type="match status" value="1"/>
</dbReference>
<dbReference type="SUPFAM" id="SSF52402">
    <property type="entry name" value="Adenine nucleotide alpha hydrolases-like"/>
    <property type="match status" value="2"/>
</dbReference>